<comment type="caution">
    <text evidence="4">The sequence shown here is derived from an EMBL/GenBank/DDBJ whole genome shotgun (WGS) entry which is preliminary data.</text>
</comment>
<evidence type="ECO:0000259" key="3">
    <source>
        <dbReference type="Pfam" id="PF07727"/>
    </source>
</evidence>
<dbReference type="Pfam" id="PF07727">
    <property type="entry name" value="RVT_2"/>
    <property type="match status" value="1"/>
</dbReference>
<feature type="region of interest" description="Disordered" evidence="2">
    <location>
        <begin position="134"/>
        <end position="161"/>
    </location>
</feature>
<dbReference type="Proteomes" id="UP001151760">
    <property type="component" value="Unassembled WGS sequence"/>
</dbReference>
<proteinExistence type="predicted"/>
<dbReference type="InterPro" id="IPR013103">
    <property type="entry name" value="RVT_2"/>
</dbReference>
<feature type="compositionally biased region" description="Basic and acidic residues" evidence="2">
    <location>
        <begin position="782"/>
        <end position="806"/>
    </location>
</feature>
<evidence type="ECO:0000256" key="2">
    <source>
        <dbReference type="SAM" id="MobiDB-lite"/>
    </source>
</evidence>
<gene>
    <name evidence="4" type="ORF">Tco_0629128</name>
</gene>
<keyword evidence="1" id="KW-0175">Coiled coil</keyword>
<feature type="coiled-coil region" evidence="1">
    <location>
        <begin position="610"/>
        <end position="637"/>
    </location>
</feature>
<evidence type="ECO:0000313" key="5">
    <source>
        <dbReference type="Proteomes" id="UP001151760"/>
    </source>
</evidence>
<name>A0ABQ4WS99_9ASTR</name>
<reference evidence="4" key="1">
    <citation type="journal article" date="2022" name="Int. J. Mol. Sci.">
        <title>Draft Genome of Tanacetum Coccineum: Genomic Comparison of Closely Related Tanacetum-Family Plants.</title>
        <authorList>
            <person name="Yamashiro T."/>
            <person name="Shiraishi A."/>
            <person name="Nakayama K."/>
            <person name="Satake H."/>
        </authorList>
    </citation>
    <scope>NUCLEOTIDE SEQUENCE</scope>
</reference>
<protein>
    <submittedName>
        <fullName evidence="4">Ribonuclease H-like domain-containing protein</fullName>
    </submittedName>
</protein>
<feature type="domain" description="Reverse transcriptase Ty1/copia-type" evidence="3">
    <location>
        <begin position="439"/>
        <end position="477"/>
    </location>
</feature>
<sequence length="823" mass="92915">MGTRRNEVTLIGKDGVYRVLPPPHRKHCANLMRTKWKARTRCNKAVPKDQLRRFPWHAVLKQQFEAFTISSKESLEKGYDRFQKLLSQLEALGAGVSDEDANHKYICDIQKTSSSSLASDNVAFISQAKASSSKHKSSQSSGSYSSYSQFSPKQNQESATPCLQKATIDEERNHALMAITVENEKKYRRIGMKAVKDKDVFTKIVDSWFASSKNLWKLVDCGMSSTVKIGLGYGIKSNAEVLGYEEEISRGIFAFRETDAGNYHIPLYSRFNSNMANMDLNLKLPSPIVSMQVSIVYLHHVHANDSDGELGTVSYANSTVYSSCQSNDSDGEQGTTTITTDSMNYIPVSVQNQANPTGSKEVIDIDVQPEEDADLVVASYDDEGIISDFNNLPDEVDVPTNPTLRIHNAHPQSQILGDPNTPVQTRSSLKKITEAHALDERGVVVRNKARLVAQGHRQEEGIDYDEVFAPVARIEAISNSKDFSLNLLVNRIFSTNPSSQTKLGIWYPRGDAPLELEAFLIVDYGGSNLDRKSKTSELLWTSVVVQNHCWTMFWQTATARTLADGTQQLNATIDSIEYTITEESVRRQLQLADSSGINILQNVRMGSGNLQAEMRRLKMLEVQVEEEEEKVRKLRMHRVMDQDCSFYKQINTPSAQVNTAEVNTAALNTGETEKVQRRKGKDPMTEEDLQAEQEEEAAREALATEFDYIQARLNADQILAEKIQQEEREQYSIEERAKFLHDTIAAQRKFLAEQRSAIQVLYERYKKQDQTFVAIGSEEDERAIKKMNEKDADKEEEKKDESVHEEVQEEEGAKKRKLGTRRI</sequence>
<organism evidence="4 5">
    <name type="scientific">Tanacetum coccineum</name>
    <dbReference type="NCBI Taxonomy" id="301880"/>
    <lineage>
        <taxon>Eukaryota</taxon>
        <taxon>Viridiplantae</taxon>
        <taxon>Streptophyta</taxon>
        <taxon>Embryophyta</taxon>
        <taxon>Tracheophyta</taxon>
        <taxon>Spermatophyta</taxon>
        <taxon>Magnoliopsida</taxon>
        <taxon>eudicotyledons</taxon>
        <taxon>Gunneridae</taxon>
        <taxon>Pentapetalae</taxon>
        <taxon>asterids</taxon>
        <taxon>campanulids</taxon>
        <taxon>Asterales</taxon>
        <taxon>Asteraceae</taxon>
        <taxon>Asteroideae</taxon>
        <taxon>Anthemideae</taxon>
        <taxon>Anthemidinae</taxon>
        <taxon>Tanacetum</taxon>
    </lineage>
</organism>
<keyword evidence="5" id="KW-1185">Reference proteome</keyword>
<feature type="region of interest" description="Disordered" evidence="2">
    <location>
        <begin position="779"/>
        <end position="823"/>
    </location>
</feature>
<feature type="compositionally biased region" description="Basic residues" evidence="2">
    <location>
        <begin position="814"/>
        <end position="823"/>
    </location>
</feature>
<evidence type="ECO:0000256" key="1">
    <source>
        <dbReference type="SAM" id="Coils"/>
    </source>
</evidence>
<feature type="compositionally biased region" description="Low complexity" evidence="2">
    <location>
        <begin position="138"/>
        <end position="154"/>
    </location>
</feature>
<evidence type="ECO:0000313" key="4">
    <source>
        <dbReference type="EMBL" id="GJS55766.1"/>
    </source>
</evidence>
<accession>A0ABQ4WS99</accession>
<reference evidence="4" key="2">
    <citation type="submission" date="2022-01" db="EMBL/GenBank/DDBJ databases">
        <authorList>
            <person name="Yamashiro T."/>
            <person name="Shiraishi A."/>
            <person name="Satake H."/>
            <person name="Nakayama K."/>
        </authorList>
    </citation>
    <scope>NUCLEOTIDE SEQUENCE</scope>
</reference>
<dbReference type="EMBL" id="BQNB010008891">
    <property type="protein sequence ID" value="GJS55766.1"/>
    <property type="molecule type" value="Genomic_DNA"/>
</dbReference>